<dbReference type="InterPro" id="IPR016039">
    <property type="entry name" value="Thiolase-like"/>
</dbReference>
<dbReference type="GO" id="GO:0003988">
    <property type="term" value="F:acetyl-CoA C-acyltransferase activity"/>
    <property type="evidence" value="ECO:0007669"/>
    <property type="project" value="UniProtKB-ARBA"/>
</dbReference>
<dbReference type="PANTHER" id="PTHR42870:SF1">
    <property type="entry name" value="NON-SPECIFIC LIPID-TRANSFER PROTEIN-LIKE 2"/>
    <property type="match status" value="1"/>
</dbReference>
<dbReference type="Pfam" id="PF22691">
    <property type="entry name" value="Thiolase_C_1"/>
    <property type="match status" value="1"/>
</dbReference>
<dbReference type="EMBL" id="VDUZ01000006">
    <property type="protein sequence ID" value="TXL78707.1"/>
    <property type="molecule type" value="Genomic_DNA"/>
</dbReference>
<dbReference type="Proteomes" id="UP000321638">
    <property type="component" value="Unassembled WGS sequence"/>
</dbReference>
<evidence type="ECO:0000313" key="2">
    <source>
        <dbReference type="EMBL" id="TXL78707.1"/>
    </source>
</evidence>
<keyword evidence="3" id="KW-1185">Reference proteome</keyword>
<dbReference type="CDD" id="cd00829">
    <property type="entry name" value="SCP-x_thiolase"/>
    <property type="match status" value="1"/>
</dbReference>
<keyword evidence="2" id="KW-0808">Transferase</keyword>
<dbReference type="PANTHER" id="PTHR42870">
    <property type="entry name" value="ACETYL-COA C-ACETYLTRANSFERASE"/>
    <property type="match status" value="1"/>
</dbReference>
<dbReference type="InterPro" id="IPR055140">
    <property type="entry name" value="Thiolase_C_2"/>
</dbReference>
<dbReference type="RefSeq" id="WP_147846177.1">
    <property type="nucleotide sequence ID" value="NZ_VDUZ01000006.1"/>
</dbReference>
<dbReference type="SUPFAM" id="SSF53901">
    <property type="entry name" value="Thiolase-like"/>
    <property type="match status" value="2"/>
</dbReference>
<dbReference type="PIRSF" id="PIRSF000429">
    <property type="entry name" value="Ac-CoA_Ac_transf"/>
    <property type="match status" value="1"/>
</dbReference>
<accession>A0A5C8PS34</accession>
<dbReference type="AlphaFoldDB" id="A0A5C8PS34"/>
<gene>
    <name evidence="2" type="ORF">FHP25_06840</name>
</gene>
<dbReference type="Gene3D" id="3.40.47.10">
    <property type="match status" value="1"/>
</dbReference>
<evidence type="ECO:0000259" key="1">
    <source>
        <dbReference type="Pfam" id="PF22691"/>
    </source>
</evidence>
<proteinExistence type="predicted"/>
<reference evidence="2 3" key="1">
    <citation type="submission" date="2019-06" db="EMBL/GenBank/DDBJ databases">
        <title>New taxonomy in bacterial strain CC-CFT640, isolated from vineyard.</title>
        <authorList>
            <person name="Lin S.-Y."/>
            <person name="Tsai C.-F."/>
            <person name="Young C.-C."/>
        </authorList>
    </citation>
    <scope>NUCLEOTIDE SEQUENCE [LARGE SCALE GENOMIC DNA]</scope>
    <source>
        <strain evidence="2 3">CC-CFT640</strain>
    </source>
</reference>
<protein>
    <submittedName>
        <fullName evidence="2">Acetyl-CoA acetyltransferase</fullName>
    </submittedName>
</protein>
<organism evidence="2 3">
    <name type="scientific">Vineibacter terrae</name>
    <dbReference type="NCBI Taxonomy" id="2586908"/>
    <lineage>
        <taxon>Bacteria</taxon>
        <taxon>Pseudomonadati</taxon>
        <taxon>Pseudomonadota</taxon>
        <taxon>Alphaproteobacteria</taxon>
        <taxon>Hyphomicrobiales</taxon>
        <taxon>Vineibacter</taxon>
    </lineage>
</organism>
<feature type="domain" description="Thiolase C-terminal" evidence="1">
    <location>
        <begin position="263"/>
        <end position="388"/>
    </location>
</feature>
<comment type="caution">
    <text evidence="2">The sequence shown here is derived from an EMBL/GenBank/DDBJ whole genome shotgun (WGS) entry which is preliminary data.</text>
</comment>
<sequence>MTERTLRGKVAIVGVGETTYYKHGKSPDPEFVLALKAILAACADAGIDPRKIDGFASYSNDRNEPSRLAAALGLPDLRFSNMMWGGGGGGGAGAVGNAAAAVAAGMADCVVVYRALAQGQFQRFGAAAPGGVASGEPALNAPYGLMSPAQRFAMRAMRFMHENGIGHNAQRAIALAAYAHAQRNPRAVMHGKPLTAEAYDASRWIVEPWRLYDCCMENDGAAAVIIVPAERARDFQHKPAYLLGSAQGSEYRNGARGHNAPLYATSSFTTVAPRLYGMAKVKPSDVDVLQSYENFTGGVLMSLVEHGFFKAEEANEFLVPENLMAPTGKLPLNTSGGNLAECYMHGLELQIEAVRQLRGTSTAQVPDVNVSMVISGPMVTPVSSMILGSGETL</sequence>
<dbReference type="InterPro" id="IPR002155">
    <property type="entry name" value="Thiolase"/>
</dbReference>
<evidence type="ECO:0000313" key="3">
    <source>
        <dbReference type="Proteomes" id="UP000321638"/>
    </source>
</evidence>
<dbReference type="OrthoDB" id="9790314at2"/>
<name>A0A5C8PS34_9HYPH</name>